<dbReference type="InterPro" id="IPR029026">
    <property type="entry name" value="tRNA_m1G_MTases_N"/>
</dbReference>
<evidence type="ECO:0000256" key="5">
    <source>
        <dbReference type="ARBA" id="ARBA00012807"/>
    </source>
</evidence>
<dbReference type="Gene3D" id="3.40.1280.10">
    <property type="match status" value="1"/>
</dbReference>
<evidence type="ECO:0000256" key="2">
    <source>
        <dbReference type="ARBA" id="ARBA00004496"/>
    </source>
</evidence>
<evidence type="ECO:0000259" key="18">
    <source>
        <dbReference type="Pfam" id="PF01746"/>
    </source>
</evidence>
<keyword evidence="7 15" id="KW-0963">Cytoplasm</keyword>
<dbReference type="NCBIfam" id="NF000648">
    <property type="entry name" value="PRK00026.1"/>
    <property type="match status" value="1"/>
</dbReference>
<dbReference type="EC" id="2.1.1.228" evidence="5 15"/>
<dbReference type="InterPro" id="IPR023148">
    <property type="entry name" value="tRNA_m1G_MeTrfase_C_sf"/>
</dbReference>
<keyword evidence="11 15" id="KW-0819">tRNA processing</keyword>
<keyword evidence="10 15" id="KW-0949">S-adenosyl-L-methionine</keyword>
<reference evidence="19 20" key="1">
    <citation type="submission" date="2016-07" db="EMBL/GenBank/DDBJ databases">
        <title>Genome and transcriptome analysis of iron-reducing fermentative bacteria Anoxybacter fermentans.</title>
        <authorList>
            <person name="Zeng X."/>
            <person name="Shao Z."/>
        </authorList>
    </citation>
    <scope>NUCLEOTIDE SEQUENCE [LARGE SCALE GENOMIC DNA]</scope>
    <source>
        <strain evidence="19 20">DY22613</strain>
    </source>
</reference>
<dbReference type="Proteomes" id="UP000267250">
    <property type="component" value="Chromosome"/>
</dbReference>
<dbReference type="EMBL" id="CP016379">
    <property type="protein sequence ID" value="AZR72350.1"/>
    <property type="molecule type" value="Genomic_DNA"/>
</dbReference>
<proteinExistence type="inferred from homology"/>
<evidence type="ECO:0000256" key="6">
    <source>
        <dbReference type="ARBA" id="ARBA00014679"/>
    </source>
</evidence>
<evidence type="ECO:0000256" key="13">
    <source>
        <dbReference type="ARBA" id="ARBA00033392"/>
    </source>
</evidence>
<name>A0A3S9SVT6_9FIRM</name>
<dbReference type="KEGG" id="aft:BBF96_02445"/>
<feature type="domain" description="tRNA methyltransferase TRMD/TRM10-type" evidence="18">
    <location>
        <begin position="3"/>
        <end position="225"/>
    </location>
</feature>
<evidence type="ECO:0000256" key="10">
    <source>
        <dbReference type="ARBA" id="ARBA00022691"/>
    </source>
</evidence>
<feature type="binding site" evidence="15 16">
    <location>
        <position position="114"/>
    </location>
    <ligand>
        <name>S-adenosyl-L-methionine</name>
        <dbReference type="ChEBI" id="CHEBI:59789"/>
    </ligand>
</feature>
<sequence>MVTFHILSIFPEMFVGVFQESILKRAQEKGLIKINLVNIRNYATDKHRTTDDYPYGGGPGMIMKVEPIFRAFYDITAKAKTKPHRIFMSPQGKTFNQKKAIELAEKKEIIILCGRYEGIDERIREELIDEEISIGDYVLTGGELPAMVVVDAVSRMIPGVLGDESSKEDDSFYCGLLGYPQYTRPREFQGKKVPDVLLTGNHALIERWRRKEALRRTLLRRPDLLVEADLTEEDYKLLEEIYNEEGIDEEKIPFRY</sequence>
<dbReference type="GO" id="GO:0052906">
    <property type="term" value="F:tRNA (guanine(37)-N1)-methyltransferase activity"/>
    <property type="evidence" value="ECO:0007669"/>
    <property type="project" value="UniProtKB-UniRule"/>
</dbReference>
<dbReference type="PANTHER" id="PTHR46417:SF1">
    <property type="entry name" value="TRNA (GUANINE-N(1)-)-METHYLTRANSFERASE"/>
    <property type="match status" value="1"/>
</dbReference>
<keyword evidence="8 15" id="KW-0489">Methyltransferase</keyword>
<dbReference type="InterPro" id="IPR029028">
    <property type="entry name" value="Alpha/beta_knot_MTases"/>
</dbReference>
<dbReference type="FunFam" id="1.10.1270.20:FF:000001">
    <property type="entry name" value="tRNA (guanine-N(1)-)-methyltransferase"/>
    <property type="match status" value="1"/>
</dbReference>
<dbReference type="AlphaFoldDB" id="A0A3S9SVT6"/>
<evidence type="ECO:0000256" key="7">
    <source>
        <dbReference type="ARBA" id="ARBA00022490"/>
    </source>
</evidence>
<dbReference type="HAMAP" id="MF_00605">
    <property type="entry name" value="TrmD"/>
    <property type="match status" value="1"/>
</dbReference>
<comment type="subcellular location">
    <subcellularLocation>
        <location evidence="2 15 17">Cytoplasm</location>
    </subcellularLocation>
</comment>
<dbReference type="NCBIfam" id="TIGR00088">
    <property type="entry name" value="trmD"/>
    <property type="match status" value="1"/>
</dbReference>
<evidence type="ECO:0000313" key="19">
    <source>
        <dbReference type="EMBL" id="AZR72350.1"/>
    </source>
</evidence>
<evidence type="ECO:0000256" key="15">
    <source>
        <dbReference type="HAMAP-Rule" id="MF_00605"/>
    </source>
</evidence>
<dbReference type="Pfam" id="PF01746">
    <property type="entry name" value="tRNA_m1G_MT"/>
    <property type="match status" value="1"/>
</dbReference>
<protein>
    <recommendedName>
        <fullName evidence="6 15">tRNA (guanine-N(1)-)-methyltransferase</fullName>
        <ecNumber evidence="5 15">2.1.1.228</ecNumber>
    </recommendedName>
    <alternativeName>
        <fullName evidence="12 15">M1G-methyltransferase</fullName>
    </alternativeName>
    <alternativeName>
        <fullName evidence="13 15">tRNA [GM37] methyltransferase</fullName>
    </alternativeName>
</protein>
<accession>A0A3S9SVT6</accession>
<dbReference type="SUPFAM" id="SSF75217">
    <property type="entry name" value="alpha/beta knot"/>
    <property type="match status" value="1"/>
</dbReference>
<dbReference type="PIRSF" id="PIRSF000386">
    <property type="entry name" value="tRNA_mtase"/>
    <property type="match status" value="1"/>
</dbReference>
<evidence type="ECO:0000256" key="8">
    <source>
        <dbReference type="ARBA" id="ARBA00022603"/>
    </source>
</evidence>
<dbReference type="FunFam" id="3.40.1280.10:FF:000001">
    <property type="entry name" value="tRNA (guanine-N(1)-)-methyltransferase"/>
    <property type="match status" value="1"/>
</dbReference>
<comment type="subunit">
    <text evidence="4 15 17">Homodimer.</text>
</comment>
<evidence type="ECO:0000256" key="4">
    <source>
        <dbReference type="ARBA" id="ARBA00011738"/>
    </source>
</evidence>
<dbReference type="PANTHER" id="PTHR46417">
    <property type="entry name" value="TRNA (GUANINE-N(1)-)-METHYLTRANSFERASE"/>
    <property type="match status" value="1"/>
</dbReference>
<evidence type="ECO:0000256" key="17">
    <source>
        <dbReference type="RuleBase" id="RU003464"/>
    </source>
</evidence>
<evidence type="ECO:0000256" key="14">
    <source>
        <dbReference type="ARBA" id="ARBA00047783"/>
    </source>
</evidence>
<dbReference type="InterPro" id="IPR016009">
    <property type="entry name" value="tRNA_MeTrfase_TRMD/TRM10"/>
</dbReference>
<evidence type="ECO:0000313" key="20">
    <source>
        <dbReference type="Proteomes" id="UP000267250"/>
    </source>
</evidence>
<comment type="function">
    <text evidence="1 15 17">Specifically methylates guanosine-37 in various tRNAs.</text>
</comment>
<evidence type="ECO:0000256" key="16">
    <source>
        <dbReference type="PIRSR" id="PIRSR000386-1"/>
    </source>
</evidence>
<dbReference type="Gene3D" id="1.10.1270.20">
    <property type="entry name" value="tRNA(m1g37)methyltransferase, domain 2"/>
    <property type="match status" value="1"/>
</dbReference>
<dbReference type="CDD" id="cd18080">
    <property type="entry name" value="TrmD-like"/>
    <property type="match status" value="1"/>
</dbReference>
<organism evidence="19 20">
    <name type="scientific">Anoxybacter fermentans</name>
    <dbReference type="NCBI Taxonomy" id="1323375"/>
    <lineage>
        <taxon>Bacteria</taxon>
        <taxon>Bacillati</taxon>
        <taxon>Bacillota</taxon>
        <taxon>Clostridia</taxon>
        <taxon>Halanaerobiales</taxon>
        <taxon>Anoxybacter</taxon>
    </lineage>
</organism>
<evidence type="ECO:0000256" key="9">
    <source>
        <dbReference type="ARBA" id="ARBA00022679"/>
    </source>
</evidence>
<feature type="binding site" evidence="15 16">
    <location>
        <begin position="134"/>
        <end position="139"/>
    </location>
    <ligand>
        <name>S-adenosyl-L-methionine</name>
        <dbReference type="ChEBI" id="CHEBI:59789"/>
    </ligand>
</feature>
<comment type="catalytic activity">
    <reaction evidence="14 15 17">
        <text>guanosine(37) in tRNA + S-adenosyl-L-methionine = N(1)-methylguanosine(37) in tRNA + S-adenosyl-L-homocysteine + H(+)</text>
        <dbReference type="Rhea" id="RHEA:36899"/>
        <dbReference type="Rhea" id="RHEA-COMP:10145"/>
        <dbReference type="Rhea" id="RHEA-COMP:10147"/>
        <dbReference type="ChEBI" id="CHEBI:15378"/>
        <dbReference type="ChEBI" id="CHEBI:57856"/>
        <dbReference type="ChEBI" id="CHEBI:59789"/>
        <dbReference type="ChEBI" id="CHEBI:73542"/>
        <dbReference type="ChEBI" id="CHEBI:74269"/>
        <dbReference type="EC" id="2.1.1.228"/>
    </reaction>
</comment>
<gene>
    <name evidence="15" type="primary">trmD</name>
    <name evidence="19" type="ORF">BBF96_02445</name>
</gene>
<evidence type="ECO:0000256" key="11">
    <source>
        <dbReference type="ARBA" id="ARBA00022694"/>
    </source>
</evidence>
<dbReference type="GO" id="GO:0002939">
    <property type="term" value="P:tRNA N1-guanine methylation"/>
    <property type="evidence" value="ECO:0007669"/>
    <property type="project" value="TreeGrafter"/>
</dbReference>
<evidence type="ECO:0000256" key="1">
    <source>
        <dbReference type="ARBA" id="ARBA00002634"/>
    </source>
</evidence>
<comment type="similarity">
    <text evidence="3 15 17">Belongs to the RNA methyltransferase TrmD family.</text>
</comment>
<dbReference type="InterPro" id="IPR002649">
    <property type="entry name" value="tRNA_m1G_MeTrfase_TrmD"/>
</dbReference>
<keyword evidence="20" id="KW-1185">Reference proteome</keyword>
<evidence type="ECO:0000256" key="12">
    <source>
        <dbReference type="ARBA" id="ARBA00029736"/>
    </source>
</evidence>
<evidence type="ECO:0000256" key="3">
    <source>
        <dbReference type="ARBA" id="ARBA00007630"/>
    </source>
</evidence>
<keyword evidence="9 15" id="KW-0808">Transferase</keyword>
<dbReference type="OrthoDB" id="9807416at2"/>
<dbReference type="RefSeq" id="WP_127015683.1">
    <property type="nucleotide sequence ID" value="NZ_CP016379.1"/>
</dbReference>
<dbReference type="GO" id="GO:0005829">
    <property type="term" value="C:cytosol"/>
    <property type="evidence" value="ECO:0007669"/>
    <property type="project" value="TreeGrafter"/>
</dbReference>